<dbReference type="Gene3D" id="3.30.700.10">
    <property type="entry name" value="Glycoprotein, Type 4 Pilin"/>
    <property type="match status" value="1"/>
</dbReference>
<gene>
    <name evidence="5" type="primary">pilE</name>
    <name evidence="5" type="ORF">ZMTM_20170</name>
</gene>
<dbReference type="InterPro" id="IPR012902">
    <property type="entry name" value="N_methyl_site"/>
</dbReference>
<dbReference type="GO" id="GO:0009289">
    <property type="term" value="C:pilus"/>
    <property type="evidence" value="ECO:0007669"/>
    <property type="project" value="InterPro"/>
</dbReference>
<keyword evidence="4" id="KW-0472">Membrane</keyword>
<evidence type="ECO:0000256" key="4">
    <source>
        <dbReference type="SAM" id="Phobius"/>
    </source>
</evidence>
<evidence type="ECO:0000256" key="2">
    <source>
        <dbReference type="ARBA" id="ARBA00022481"/>
    </source>
</evidence>
<keyword evidence="4" id="KW-1133">Transmembrane helix</keyword>
<evidence type="ECO:0000313" key="5">
    <source>
        <dbReference type="EMBL" id="BCM25758.1"/>
    </source>
</evidence>
<dbReference type="GO" id="GO:0007155">
    <property type="term" value="P:cell adhesion"/>
    <property type="evidence" value="ECO:0007669"/>
    <property type="project" value="InterPro"/>
</dbReference>
<dbReference type="Pfam" id="PF07963">
    <property type="entry name" value="N_methyl"/>
    <property type="match status" value="1"/>
</dbReference>
<protein>
    <submittedName>
        <fullName evidence="5">Pilin</fullName>
    </submittedName>
</protein>
<dbReference type="EMBL" id="AP024110">
    <property type="protein sequence ID" value="BCM25758.1"/>
    <property type="molecule type" value="Genomic_DNA"/>
</dbReference>
<evidence type="ECO:0000256" key="3">
    <source>
        <dbReference type="RuleBase" id="RU000389"/>
    </source>
</evidence>
<dbReference type="PANTHER" id="PTHR30093">
    <property type="entry name" value="GENERAL SECRETION PATHWAY PROTEIN G"/>
    <property type="match status" value="1"/>
</dbReference>
<dbReference type="PROSITE" id="PS00409">
    <property type="entry name" value="PROKAR_NTER_METHYL"/>
    <property type="match status" value="1"/>
</dbReference>
<keyword evidence="6" id="KW-1185">Reference proteome</keyword>
<dbReference type="NCBIfam" id="TIGR02532">
    <property type="entry name" value="IV_pilin_GFxxxE"/>
    <property type="match status" value="1"/>
</dbReference>
<proteinExistence type="inferred from homology"/>
<keyword evidence="2" id="KW-0488">Methylation</keyword>
<accession>A0A8D5GE48</accession>
<keyword evidence="3" id="KW-0281">Fimbrium</keyword>
<dbReference type="PANTHER" id="PTHR30093:SF34">
    <property type="entry name" value="PREPILIN PEPTIDASE-DEPENDENT PROTEIN D"/>
    <property type="match status" value="1"/>
</dbReference>
<dbReference type="Pfam" id="PF00114">
    <property type="entry name" value="Pilin"/>
    <property type="match status" value="1"/>
</dbReference>
<dbReference type="AlphaFoldDB" id="A0A8D5GE48"/>
<keyword evidence="4" id="KW-0812">Transmembrane</keyword>
<dbReference type="InterPro" id="IPR001082">
    <property type="entry name" value="Pilin"/>
</dbReference>
<dbReference type="SUPFAM" id="SSF54523">
    <property type="entry name" value="Pili subunits"/>
    <property type="match status" value="1"/>
</dbReference>
<dbReference type="Proteomes" id="UP000826722">
    <property type="component" value="Chromosome"/>
</dbReference>
<comment type="similarity">
    <text evidence="1 3">Belongs to the N-Me-Phe pilin family.</text>
</comment>
<name>A0A8D5GE48_9PROT</name>
<organism evidence="5 6">
    <name type="scientific">Methyloradius palustris</name>
    <dbReference type="NCBI Taxonomy" id="2778876"/>
    <lineage>
        <taxon>Bacteria</taxon>
        <taxon>Pseudomonadati</taxon>
        <taxon>Pseudomonadota</taxon>
        <taxon>Betaproteobacteria</taxon>
        <taxon>Nitrosomonadales</taxon>
        <taxon>Methylophilaceae</taxon>
        <taxon>Methyloradius</taxon>
    </lineage>
</organism>
<sequence length="150" mass="15263">MKQIQKGFTLIELMIVVAIIGILAAVAIPSYQDYITRAQVSEGFELLAGIKSPAAEFGANTNSWPGLIAQASGAAPAVSEIAVTMVGKYGSVAPTIGGTYPAGTITYNFSTGRASGTAAGIVTADGGGGWTCNNATATTVLSKYRPQACR</sequence>
<dbReference type="InterPro" id="IPR045584">
    <property type="entry name" value="Pilin-like"/>
</dbReference>
<evidence type="ECO:0000256" key="1">
    <source>
        <dbReference type="ARBA" id="ARBA00005233"/>
    </source>
</evidence>
<feature type="transmembrane region" description="Helical" evidence="4">
    <location>
        <begin position="7"/>
        <end position="28"/>
    </location>
</feature>
<dbReference type="KEGG" id="mpau:ZMTM_20170"/>
<evidence type="ECO:0000313" key="6">
    <source>
        <dbReference type="Proteomes" id="UP000826722"/>
    </source>
</evidence>
<reference evidence="5" key="1">
    <citation type="journal article" date="2021" name="Arch. Microbiol.">
        <title>Methyloradius palustris gen. nov., sp. nov., a methanol-oxidizing bacterium isolated from snow.</title>
        <authorList>
            <person name="Miyadera T."/>
            <person name="Kojima H."/>
            <person name="Fukui M."/>
        </authorList>
    </citation>
    <scope>NUCLEOTIDE SEQUENCE</scope>
    <source>
        <strain evidence="5">Zm11</strain>
    </source>
</reference>